<comment type="catalytic activity">
    <reaction evidence="7">
        <text>[protein-PII]-L-tyrosine + UTP = [protein-PII]-uridylyl-L-tyrosine + diphosphate</text>
        <dbReference type="Rhea" id="RHEA:13673"/>
        <dbReference type="Rhea" id="RHEA-COMP:12147"/>
        <dbReference type="Rhea" id="RHEA-COMP:12148"/>
        <dbReference type="ChEBI" id="CHEBI:33019"/>
        <dbReference type="ChEBI" id="CHEBI:46398"/>
        <dbReference type="ChEBI" id="CHEBI:46858"/>
        <dbReference type="ChEBI" id="CHEBI:90602"/>
        <dbReference type="EC" id="2.7.7.59"/>
    </reaction>
</comment>
<comment type="cofactor">
    <cofactor evidence="7">
        <name>Mg(2+)</name>
        <dbReference type="ChEBI" id="CHEBI:18420"/>
    </cofactor>
</comment>
<evidence type="ECO:0000256" key="8">
    <source>
        <dbReference type="SAM" id="MobiDB-lite"/>
    </source>
</evidence>
<comment type="activity regulation">
    <text evidence="7">Uridylyltransferase (UTase) activity is inhibited by glutamine, while glutamine activates uridylyl-removing (UR) activity.</text>
</comment>
<evidence type="ECO:0000256" key="3">
    <source>
        <dbReference type="ARBA" id="ARBA00022737"/>
    </source>
</evidence>
<feature type="domain" description="ACT" evidence="9">
    <location>
        <begin position="802"/>
        <end position="884"/>
    </location>
</feature>
<dbReference type="PROSITE" id="PS51671">
    <property type="entry name" value="ACT"/>
    <property type="match status" value="1"/>
</dbReference>
<dbReference type="GO" id="GO:0006808">
    <property type="term" value="P:regulation of nitrogen utilization"/>
    <property type="evidence" value="ECO:0007669"/>
    <property type="project" value="UniProtKB-UniRule"/>
</dbReference>
<dbReference type="CDD" id="cd05401">
    <property type="entry name" value="NT_GlnE_GlnD_like"/>
    <property type="match status" value="1"/>
</dbReference>
<dbReference type="CDD" id="cd00077">
    <property type="entry name" value="HDc"/>
    <property type="match status" value="1"/>
</dbReference>
<comment type="caution">
    <text evidence="11">The sequence shown here is derived from an EMBL/GenBank/DDBJ whole genome shotgun (WGS) entry which is preliminary data.</text>
</comment>
<dbReference type="SUPFAM" id="SSF81891">
    <property type="entry name" value="Poly A polymerase C-terminal region-like"/>
    <property type="match status" value="1"/>
</dbReference>
<keyword evidence="6 7" id="KW-0511">Multifunctional enzyme</keyword>
<evidence type="ECO:0000259" key="10">
    <source>
        <dbReference type="PROSITE" id="PS51831"/>
    </source>
</evidence>
<comment type="catalytic activity">
    <reaction evidence="7">
        <text>[protein-PII]-uridylyl-L-tyrosine + H2O = [protein-PII]-L-tyrosine + UMP + H(+)</text>
        <dbReference type="Rhea" id="RHEA:48600"/>
        <dbReference type="Rhea" id="RHEA-COMP:12147"/>
        <dbReference type="Rhea" id="RHEA-COMP:12148"/>
        <dbReference type="ChEBI" id="CHEBI:15377"/>
        <dbReference type="ChEBI" id="CHEBI:15378"/>
        <dbReference type="ChEBI" id="CHEBI:46858"/>
        <dbReference type="ChEBI" id="CHEBI:57865"/>
        <dbReference type="ChEBI" id="CHEBI:90602"/>
    </reaction>
</comment>
<comment type="domain">
    <text evidence="7">Has four distinct domains: an N-terminal nucleotidyltransferase (NT) domain responsible for UTase activity, a central HD domain that encodes UR activity, and two C-terminal ACT domains that seem to have a role in glutamine sensing.</text>
</comment>
<keyword evidence="2 7" id="KW-0548">Nucleotidyltransferase</keyword>
<dbReference type="SUPFAM" id="SSF81301">
    <property type="entry name" value="Nucleotidyltransferase"/>
    <property type="match status" value="1"/>
</dbReference>
<dbReference type="AlphaFoldDB" id="A0A5C5XLI8"/>
<dbReference type="InterPro" id="IPR013546">
    <property type="entry name" value="PII_UdlTrfase/GS_AdlTrfase"/>
</dbReference>
<dbReference type="Gene3D" id="1.10.3090.10">
    <property type="entry name" value="cca-adding enzyme, domain 2"/>
    <property type="match status" value="1"/>
</dbReference>
<dbReference type="RefSeq" id="WP_146504423.1">
    <property type="nucleotide sequence ID" value="NZ_SJPG01000001.1"/>
</dbReference>
<dbReference type="PANTHER" id="PTHR47320:SF1">
    <property type="entry name" value="BIFUNCTIONAL URIDYLYLTRANSFERASE_URIDYLYL-REMOVING ENZYME"/>
    <property type="match status" value="1"/>
</dbReference>
<dbReference type="InterPro" id="IPR010043">
    <property type="entry name" value="UTase/UR"/>
</dbReference>
<organism evidence="11 12">
    <name type="scientific">Rubinisphaera italica</name>
    <dbReference type="NCBI Taxonomy" id="2527969"/>
    <lineage>
        <taxon>Bacteria</taxon>
        <taxon>Pseudomonadati</taxon>
        <taxon>Planctomycetota</taxon>
        <taxon>Planctomycetia</taxon>
        <taxon>Planctomycetales</taxon>
        <taxon>Planctomycetaceae</taxon>
        <taxon>Rubinisphaera</taxon>
    </lineage>
</organism>
<keyword evidence="4 7" id="KW-0378">Hydrolase</keyword>
<evidence type="ECO:0000256" key="2">
    <source>
        <dbReference type="ARBA" id="ARBA00022695"/>
    </source>
</evidence>
<comment type="similarity">
    <text evidence="7">Belongs to the GlnD family.</text>
</comment>
<reference evidence="11 12" key="1">
    <citation type="submission" date="2019-02" db="EMBL/GenBank/DDBJ databases">
        <title>Deep-cultivation of Planctomycetes and their phenomic and genomic characterization uncovers novel biology.</title>
        <authorList>
            <person name="Wiegand S."/>
            <person name="Jogler M."/>
            <person name="Boedeker C."/>
            <person name="Pinto D."/>
            <person name="Vollmers J."/>
            <person name="Rivas-Marin E."/>
            <person name="Kohn T."/>
            <person name="Peeters S.H."/>
            <person name="Heuer A."/>
            <person name="Rast P."/>
            <person name="Oberbeckmann S."/>
            <person name="Bunk B."/>
            <person name="Jeske O."/>
            <person name="Meyerdierks A."/>
            <person name="Storesund J.E."/>
            <person name="Kallscheuer N."/>
            <person name="Luecker S."/>
            <person name="Lage O.M."/>
            <person name="Pohl T."/>
            <person name="Merkel B.J."/>
            <person name="Hornburger P."/>
            <person name="Mueller R.-W."/>
            <person name="Bruemmer F."/>
            <person name="Labrenz M."/>
            <person name="Spormann A.M."/>
            <person name="Op Den Camp H."/>
            <person name="Overmann J."/>
            <person name="Amann R."/>
            <person name="Jetten M.S.M."/>
            <person name="Mascher T."/>
            <person name="Medema M.H."/>
            <person name="Devos D.P."/>
            <person name="Kaster A.-K."/>
            <person name="Ovreas L."/>
            <person name="Rohde M."/>
            <person name="Galperin M.Y."/>
            <person name="Jogler C."/>
        </authorList>
    </citation>
    <scope>NUCLEOTIDE SEQUENCE [LARGE SCALE GENOMIC DNA]</scope>
    <source>
        <strain evidence="11 12">Pan54</strain>
    </source>
</reference>
<dbReference type="SUPFAM" id="SSF81593">
    <property type="entry name" value="Nucleotidyltransferase substrate binding subunit/domain"/>
    <property type="match status" value="1"/>
</dbReference>
<dbReference type="Pfam" id="PF01966">
    <property type="entry name" value="HD"/>
    <property type="match status" value="1"/>
</dbReference>
<dbReference type="GO" id="GO:0008081">
    <property type="term" value="F:phosphoric diester hydrolase activity"/>
    <property type="evidence" value="ECO:0007669"/>
    <property type="project" value="UniProtKB-UniRule"/>
</dbReference>
<dbReference type="PROSITE" id="PS51831">
    <property type="entry name" value="HD"/>
    <property type="match status" value="1"/>
</dbReference>
<dbReference type="Pfam" id="PF24931">
    <property type="entry name" value="ACT_ACR9_3rd"/>
    <property type="match status" value="1"/>
</dbReference>
<dbReference type="InterPro" id="IPR003607">
    <property type="entry name" value="HD/PDEase_dom"/>
</dbReference>
<dbReference type="EMBL" id="SJPG01000001">
    <property type="protein sequence ID" value="TWT62582.1"/>
    <property type="molecule type" value="Genomic_DNA"/>
</dbReference>
<evidence type="ECO:0000256" key="4">
    <source>
        <dbReference type="ARBA" id="ARBA00022801"/>
    </source>
</evidence>
<dbReference type="InterPro" id="IPR006674">
    <property type="entry name" value="HD_domain"/>
</dbReference>
<comment type="function">
    <text evidence="7">Modifies, by uridylylation and deuridylylation, the PII regulatory proteins (GlnB and homologs), in response to the nitrogen status of the cell that GlnD senses through the glutamine level. Under low glutamine levels, catalyzes the conversion of the PII proteins and UTP to PII-UMP and PPi, while under higher glutamine levels, GlnD hydrolyzes PII-UMP to PII and UMP (deuridylylation). Thus, controls uridylylation state and activity of the PII proteins, and plays an important role in the regulation of nitrogen metabolism.</text>
</comment>
<name>A0A5C5XLI8_9PLAN</name>
<feature type="compositionally biased region" description="Polar residues" evidence="8">
    <location>
        <begin position="777"/>
        <end position="788"/>
    </location>
</feature>
<dbReference type="EC" id="2.7.7.59" evidence="7"/>
<comment type="caution">
    <text evidence="7">Lacks conserved residue(s) required for the propagation of feature annotation.</text>
</comment>
<dbReference type="PANTHER" id="PTHR47320">
    <property type="entry name" value="BIFUNCTIONAL URIDYLYLTRANSFERASE/URIDYLYL-REMOVING ENZYME"/>
    <property type="match status" value="1"/>
</dbReference>
<keyword evidence="5 7" id="KW-0460">Magnesium</keyword>
<feature type="domain" description="HD" evidence="10">
    <location>
        <begin position="449"/>
        <end position="565"/>
    </location>
</feature>
<feature type="region of interest" description="Uridylyltransferase" evidence="7">
    <location>
        <begin position="1"/>
        <end position="332"/>
    </location>
</feature>
<keyword evidence="3" id="KW-0677">Repeat</keyword>
<evidence type="ECO:0000256" key="6">
    <source>
        <dbReference type="ARBA" id="ARBA00023268"/>
    </source>
</evidence>
<dbReference type="HAMAP" id="MF_00277">
    <property type="entry name" value="PII_uridylyl_transf"/>
    <property type="match status" value="1"/>
</dbReference>
<feature type="region of interest" description="Disordered" evidence="8">
    <location>
        <begin position="775"/>
        <end position="794"/>
    </location>
</feature>
<evidence type="ECO:0000256" key="5">
    <source>
        <dbReference type="ARBA" id="ARBA00022842"/>
    </source>
</evidence>
<evidence type="ECO:0000313" key="12">
    <source>
        <dbReference type="Proteomes" id="UP000316095"/>
    </source>
</evidence>
<dbReference type="OrthoDB" id="9758038at2"/>
<dbReference type="GO" id="GO:0008773">
    <property type="term" value="F:[protein-PII] uridylyltransferase activity"/>
    <property type="evidence" value="ECO:0007669"/>
    <property type="project" value="UniProtKB-UniRule"/>
</dbReference>
<dbReference type="SUPFAM" id="SSF55021">
    <property type="entry name" value="ACT-like"/>
    <property type="match status" value="1"/>
</dbReference>
<dbReference type="Pfam" id="PF08335">
    <property type="entry name" value="GlnD_UR_UTase"/>
    <property type="match status" value="1"/>
</dbReference>
<evidence type="ECO:0000256" key="1">
    <source>
        <dbReference type="ARBA" id="ARBA00022679"/>
    </source>
</evidence>
<dbReference type="Proteomes" id="UP000316095">
    <property type="component" value="Unassembled WGS sequence"/>
</dbReference>
<dbReference type="NCBIfam" id="TIGR01693">
    <property type="entry name" value="UTase_glnD"/>
    <property type="match status" value="1"/>
</dbReference>
<evidence type="ECO:0000313" key="11">
    <source>
        <dbReference type="EMBL" id="TWT62582.1"/>
    </source>
</evidence>
<protein>
    <recommendedName>
        <fullName evidence="7">Bifunctional uridylyltransferase/uridylyl-removing enzyme</fullName>
        <shortName evidence="7">UTase/UR</shortName>
    </recommendedName>
    <alternativeName>
        <fullName evidence="7">Bifunctional [protein-PII] modification enzyme</fullName>
    </alternativeName>
    <alternativeName>
        <fullName evidence="7">Bifunctional nitrogen sensor protein</fullName>
    </alternativeName>
    <domain>
        <recommendedName>
            <fullName evidence="7">[Protein-PII] uridylyltransferase</fullName>
            <shortName evidence="7">PII uridylyltransferase</shortName>
            <shortName evidence="7">UTase</shortName>
            <ecNumber evidence="7">2.7.7.59</ecNumber>
        </recommendedName>
    </domain>
    <domain>
        <recommendedName>
            <fullName evidence="7">[Protein-PII]-UMP uridylyl-removing enzyme</fullName>
            <shortName evidence="7">UR</shortName>
            <ecNumber evidence="7">3.1.4.-</ecNumber>
        </recommendedName>
    </domain>
</protein>
<dbReference type="Gene3D" id="3.30.460.10">
    <property type="entry name" value="Beta Polymerase, domain 2"/>
    <property type="match status" value="1"/>
</dbReference>
<sequence length="884" mass="101218">MSEFLTFKARWQESLSEVVRAYQKQHIEVDLALDQTTRKMDDFIELLIDESLKAIPETSVKSLREDIAILAVGGYGRRQMFPYSDVDLLITYDTHGGAFVEKFSSELVRQCWDSGLKLGQAIRSINDTVSLARDESQVATALIETRLLWGNAALHTRLRARFESWLQKSRRSFLDHCEASRKKEIEETALAVYSLEPDVKRSPGTLRDLQLILWAGFARYEVTGFQALADCGGLKPEVAEFLIETQKYLSTIRMNLHVHAGRSQDVLTRQEQLWLTDQEGISDYQGQRAVERYMQQYFQKADFVARTSRRFIELCKPTTFQERVSARVYRRIIDETYIVLNGRLNVVSHNVKEVISSLESILHAFTIAAEHKVRISSRLIESIRNHVSDLPRDISEEASSQFISLLNRVGSVGTIVRDLYECGILEILIPQFTHARGLLQFNNYHAYTVDEHTFRVLEGLDQLSRESPTKEIVAKLRKPWVLSLAMLIHDLGKGYEQDHSQLGAQIAIKTAARLGLQESDASTIEMLVLEHLSMSLLAFRRDTSDPLVVAEFARTVQEASKLRKLYLLTICDIKAVGPGIWNDWKAQLLAELYERTSLSLSGKFDKPELEQQLKATKEKAIQLYAKSNPSVEDQKRLTSELNEMPDHYLMSASAANIVQDMQIAMRLTDHQLEIIDRYDEETNTLELIILTRQHGTERCFHRMTGVLTAAQMSILTADIYTSGSGFICDRFLVQDNDSPNRPLPGRLDKVREELTKAVERPISFEQLFQKQRRYQTRGDQQPISNQRPHVSMDNDTSRHATIIDVFAHDRPGLLFTLSKAIYDLDLSITLARITTHVDLVVDVFYVTDLNNKKIKEDYVLNAIASRLEHVIDEFDRHGYRLFIS</sequence>
<dbReference type="PIRSF" id="PIRSF006288">
    <property type="entry name" value="PII_uridyltransf"/>
    <property type="match status" value="1"/>
</dbReference>
<dbReference type="CDD" id="cd04899">
    <property type="entry name" value="ACT_ACR-UUR-like_2"/>
    <property type="match status" value="1"/>
</dbReference>
<accession>A0A5C5XLI8</accession>
<evidence type="ECO:0000256" key="7">
    <source>
        <dbReference type="HAMAP-Rule" id="MF_00277"/>
    </source>
</evidence>
<dbReference type="EC" id="3.1.4.-" evidence="7"/>
<keyword evidence="12" id="KW-1185">Reference proteome</keyword>
<dbReference type="InterPro" id="IPR045865">
    <property type="entry name" value="ACT-like_dom_sf"/>
</dbReference>
<dbReference type="InterPro" id="IPR002912">
    <property type="entry name" value="ACT_dom"/>
</dbReference>
<keyword evidence="1 7" id="KW-0808">Transferase</keyword>
<proteinExistence type="inferred from homology"/>
<dbReference type="InterPro" id="IPR043519">
    <property type="entry name" value="NT_sf"/>
</dbReference>
<gene>
    <name evidence="7 11" type="primary">glnD</name>
    <name evidence="11" type="ORF">Pan54_33250</name>
</gene>
<evidence type="ECO:0000259" key="9">
    <source>
        <dbReference type="PROSITE" id="PS51671"/>
    </source>
</evidence>